<reference evidence="1 2" key="1">
    <citation type="journal article" date="2020" name="Pathogens">
        <title>First Whole Genome Sequence of Anaplasma platys, an Obligate Intracellular Rickettsial Pathogen of Dogs.</title>
        <authorList>
            <person name="Llanes A."/>
            <person name="Rajeev S."/>
        </authorList>
    </citation>
    <scope>NUCLEOTIDE SEQUENCE [LARGE SCALE GENOMIC DNA]</scope>
    <source>
        <strain evidence="1 2">S3</strain>
    </source>
</reference>
<dbReference type="EMBL" id="CP046391">
    <property type="protein sequence ID" value="QJC27903.1"/>
    <property type="molecule type" value="Genomic_DNA"/>
</dbReference>
<name>A0A858PZ60_9RICK</name>
<keyword evidence="2" id="KW-1185">Reference proteome</keyword>
<protein>
    <submittedName>
        <fullName evidence="1">Uncharacterized protein</fullName>
    </submittedName>
</protein>
<gene>
    <name evidence="1" type="ORF">ANPL_04285</name>
</gene>
<sequence length="54" mass="6081">MYCAVCKCLLPYSAVHRSKHFSIAANALRYHSPLTAFFSKDMALGARSILNEIY</sequence>
<dbReference type="KEGG" id="aplt:ANPL_04285"/>
<evidence type="ECO:0000313" key="1">
    <source>
        <dbReference type="EMBL" id="QJC27903.1"/>
    </source>
</evidence>
<evidence type="ECO:0000313" key="2">
    <source>
        <dbReference type="Proteomes" id="UP000500930"/>
    </source>
</evidence>
<accession>A0A858PZ60</accession>
<organism evidence="1 2">
    <name type="scientific">Anaplasma platys</name>
    <dbReference type="NCBI Taxonomy" id="949"/>
    <lineage>
        <taxon>Bacteria</taxon>
        <taxon>Pseudomonadati</taxon>
        <taxon>Pseudomonadota</taxon>
        <taxon>Alphaproteobacteria</taxon>
        <taxon>Rickettsiales</taxon>
        <taxon>Anaplasmataceae</taxon>
        <taxon>Anaplasma</taxon>
    </lineage>
</organism>
<dbReference type="Proteomes" id="UP000500930">
    <property type="component" value="Chromosome"/>
</dbReference>
<proteinExistence type="predicted"/>
<dbReference type="AlphaFoldDB" id="A0A858PZ60"/>